<dbReference type="EMBL" id="CM055756">
    <property type="protein sequence ID" value="KAJ7989528.1"/>
    <property type="molecule type" value="Genomic_DNA"/>
</dbReference>
<name>A0ACC2FDQ3_DALPE</name>
<proteinExistence type="predicted"/>
<dbReference type="Proteomes" id="UP001157502">
    <property type="component" value="Chromosome 29"/>
</dbReference>
<reference evidence="1" key="1">
    <citation type="submission" date="2021-05" db="EMBL/GenBank/DDBJ databases">
        <authorList>
            <person name="Pan Q."/>
            <person name="Jouanno E."/>
            <person name="Zahm M."/>
            <person name="Klopp C."/>
            <person name="Cabau C."/>
            <person name="Louis A."/>
            <person name="Berthelot C."/>
            <person name="Parey E."/>
            <person name="Roest Crollius H."/>
            <person name="Montfort J."/>
            <person name="Robinson-Rechavi M."/>
            <person name="Bouchez O."/>
            <person name="Lampietro C."/>
            <person name="Lopez Roques C."/>
            <person name="Donnadieu C."/>
            <person name="Postlethwait J."/>
            <person name="Bobe J."/>
            <person name="Dillon D."/>
            <person name="Chandos A."/>
            <person name="von Hippel F."/>
            <person name="Guiguen Y."/>
        </authorList>
    </citation>
    <scope>NUCLEOTIDE SEQUENCE</scope>
    <source>
        <strain evidence="1">YG-Jan2019</strain>
    </source>
</reference>
<organism evidence="1 2">
    <name type="scientific">Dallia pectoralis</name>
    <name type="common">Alaska blackfish</name>
    <dbReference type="NCBI Taxonomy" id="75939"/>
    <lineage>
        <taxon>Eukaryota</taxon>
        <taxon>Metazoa</taxon>
        <taxon>Chordata</taxon>
        <taxon>Craniata</taxon>
        <taxon>Vertebrata</taxon>
        <taxon>Euteleostomi</taxon>
        <taxon>Actinopterygii</taxon>
        <taxon>Neopterygii</taxon>
        <taxon>Teleostei</taxon>
        <taxon>Protacanthopterygii</taxon>
        <taxon>Esociformes</taxon>
        <taxon>Umbridae</taxon>
        <taxon>Dallia</taxon>
    </lineage>
</organism>
<sequence length="116" mass="12913">MLSEAEAWILHHEAYHSRMKRDMASSGKKSYSHITVVVTLKYYRKWIPVIARNLENAVAVDHASVQTVDAPQKVVVPAAHLAVASITTFLTKDPQISLSLTPVFSMLMVGDNGRMH</sequence>
<gene>
    <name evidence="1" type="ORF">DPEC_G00305480</name>
</gene>
<keyword evidence="2" id="KW-1185">Reference proteome</keyword>
<evidence type="ECO:0000313" key="1">
    <source>
        <dbReference type="EMBL" id="KAJ7989528.1"/>
    </source>
</evidence>
<accession>A0ACC2FDQ3</accession>
<comment type="caution">
    <text evidence="1">The sequence shown here is derived from an EMBL/GenBank/DDBJ whole genome shotgun (WGS) entry which is preliminary data.</text>
</comment>
<protein>
    <submittedName>
        <fullName evidence="1">Uncharacterized protein</fullName>
    </submittedName>
</protein>
<evidence type="ECO:0000313" key="2">
    <source>
        <dbReference type="Proteomes" id="UP001157502"/>
    </source>
</evidence>